<dbReference type="InterPro" id="IPR033126">
    <property type="entry name" value="Glyco_hydro_9_Asp/Glu_AS"/>
</dbReference>
<keyword evidence="4 11" id="KW-0136">Cellulose degradation</keyword>
<dbReference type="Proteomes" id="UP000886595">
    <property type="component" value="Unassembled WGS sequence"/>
</dbReference>
<evidence type="ECO:0000256" key="11">
    <source>
        <dbReference type="RuleBase" id="RU361166"/>
    </source>
</evidence>
<evidence type="ECO:0000256" key="3">
    <source>
        <dbReference type="ARBA" id="ARBA00022801"/>
    </source>
</evidence>
<gene>
    <name evidence="13" type="ORF">Bca52824_063700</name>
</gene>
<dbReference type="Pfam" id="PF00759">
    <property type="entry name" value="Glyco_hydro_9"/>
    <property type="match status" value="1"/>
</dbReference>
<comment type="similarity">
    <text evidence="2 9 11">Belongs to the glycosyl hydrolase 9 (cellulase E) family.</text>
</comment>
<evidence type="ECO:0000256" key="7">
    <source>
        <dbReference type="ARBA" id="ARBA00023316"/>
    </source>
</evidence>
<dbReference type="PANTHER" id="PTHR22298">
    <property type="entry name" value="ENDO-1,4-BETA-GLUCANASE"/>
    <property type="match status" value="1"/>
</dbReference>
<sequence>MAGKSLTLSGLAAAIILVMLLLSPEICTGHDYRDALKKSILFFEGQHSGKLPPDQSLKWRRDSALRDGSSAGVDLTGGYYDAGDNVKFGFPMAFTTTMMSWSVIDFGKTMGPELENAVKAIKWGTDYLLKATAIPSVVFVQVGDAYSDHNCWERPEDMDTLRTVYKVDKDHPGSEVAGETAAALAAASIVFAKRDPAYSKRLLDRAARVFAFANKYRGAYSDSLRQAVCPFYCNFNGYEDELLWGAAWLHKASKKRVYRLYIVKNKEILRAGETIHEFGWDNKHAGINVLISKMVLMGKADYFQSFKQNADEFICSLLPGISHPQVEYSLGGLLVKSGGSNMQHVTSLSFLLLTYSNYLSHAKKVVPCGQFSASPALLRQVAKRQVDYILGDNPMKMSYMVGYGSRFPQRIHHRGSSVPSVVDHPARIGCKEGSRYFLSPNPNPNLLIGAVVGGPNVTDDFPDSRPYFQLTEPTTYINAPLLGLLSYFSAHA</sequence>
<keyword evidence="11" id="KW-0732">Signal</keyword>
<evidence type="ECO:0000256" key="5">
    <source>
        <dbReference type="ARBA" id="ARBA00023277"/>
    </source>
</evidence>
<organism evidence="13 14">
    <name type="scientific">Brassica carinata</name>
    <name type="common">Ethiopian mustard</name>
    <name type="synonym">Abyssinian cabbage</name>
    <dbReference type="NCBI Taxonomy" id="52824"/>
    <lineage>
        <taxon>Eukaryota</taxon>
        <taxon>Viridiplantae</taxon>
        <taxon>Streptophyta</taxon>
        <taxon>Embryophyta</taxon>
        <taxon>Tracheophyta</taxon>
        <taxon>Spermatophyta</taxon>
        <taxon>Magnoliopsida</taxon>
        <taxon>eudicotyledons</taxon>
        <taxon>Gunneridae</taxon>
        <taxon>Pentapetalae</taxon>
        <taxon>rosids</taxon>
        <taxon>malvids</taxon>
        <taxon>Brassicales</taxon>
        <taxon>Brassicaceae</taxon>
        <taxon>Brassiceae</taxon>
        <taxon>Brassica</taxon>
    </lineage>
</organism>
<feature type="active site" evidence="9">
    <location>
        <position position="412"/>
    </location>
</feature>
<evidence type="ECO:0000256" key="1">
    <source>
        <dbReference type="ARBA" id="ARBA00000966"/>
    </source>
</evidence>
<keyword evidence="6 9" id="KW-0326">Glycosidase</keyword>
<keyword evidence="7" id="KW-0961">Cell wall biogenesis/degradation</keyword>
<dbReference type="PROSITE" id="PS00592">
    <property type="entry name" value="GH9_2"/>
    <property type="match status" value="1"/>
</dbReference>
<keyword evidence="3 9" id="KW-0378">Hydrolase</keyword>
<feature type="chain" id="PRO_5036516759" description="Endoglucanase" evidence="11">
    <location>
        <begin position="30"/>
        <end position="492"/>
    </location>
</feature>
<evidence type="ECO:0000256" key="9">
    <source>
        <dbReference type="PROSITE-ProRule" id="PRU10059"/>
    </source>
</evidence>
<evidence type="ECO:0000256" key="4">
    <source>
        <dbReference type="ARBA" id="ARBA00023001"/>
    </source>
</evidence>
<feature type="active site" evidence="10">
    <location>
        <position position="472"/>
    </location>
</feature>
<dbReference type="InterPro" id="IPR008928">
    <property type="entry name" value="6-hairpin_glycosidase_sf"/>
</dbReference>
<dbReference type="SUPFAM" id="SSF48208">
    <property type="entry name" value="Six-hairpin glycosidases"/>
    <property type="match status" value="1"/>
</dbReference>
<dbReference type="AlphaFoldDB" id="A0A8X7U7H4"/>
<dbReference type="InterPro" id="IPR001701">
    <property type="entry name" value="Glyco_hydro_9"/>
</dbReference>
<dbReference type="Gene3D" id="1.50.10.10">
    <property type="match status" value="1"/>
</dbReference>
<evidence type="ECO:0000256" key="8">
    <source>
        <dbReference type="ARBA" id="ARBA00023326"/>
    </source>
</evidence>
<evidence type="ECO:0000256" key="2">
    <source>
        <dbReference type="ARBA" id="ARBA00007072"/>
    </source>
</evidence>
<evidence type="ECO:0000313" key="13">
    <source>
        <dbReference type="EMBL" id="KAG2269145.1"/>
    </source>
</evidence>
<accession>A0A8X7U7H4</accession>
<dbReference type="EMBL" id="JAAMPC010000013">
    <property type="protein sequence ID" value="KAG2269145.1"/>
    <property type="molecule type" value="Genomic_DNA"/>
</dbReference>
<keyword evidence="5 9" id="KW-0119">Carbohydrate metabolism</keyword>
<dbReference type="PROSITE" id="PS00698">
    <property type="entry name" value="GH9_3"/>
    <property type="match status" value="1"/>
</dbReference>
<dbReference type="FunFam" id="1.50.10.10:FF:000020">
    <property type="entry name" value="Endoglucanase"/>
    <property type="match status" value="1"/>
</dbReference>
<keyword evidence="8 9" id="KW-0624">Polysaccharide degradation</keyword>
<evidence type="ECO:0000313" key="14">
    <source>
        <dbReference type="Proteomes" id="UP000886595"/>
    </source>
</evidence>
<dbReference type="EC" id="3.2.1.4" evidence="11"/>
<protein>
    <recommendedName>
        <fullName evidence="11">Endoglucanase</fullName>
        <ecNumber evidence="11">3.2.1.4</ecNumber>
    </recommendedName>
</protein>
<dbReference type="GO" id="GO:0030245">
    <property type="term" value="P:cellulose catabolic process"/>
    <property type="evidence" value="ECO:0007669"/>
    <property type="project" value="UniProtKB-KW"/>
</dbReference>
<feature type="signal peptide" evidence="11">
    <location>
        <begin position="1"/>
        <end position="29"/>
    </location>
</feature>
<feature type="domain" description="Glycoside hydrolase family 9" evidence="12">
    <location>
        <begin position="32"/>
        <end position="485"/>
    </location>
</feature>
<dbReference type="InterPro" id="IPR012341">
    <property type="entry name" value="6hp_glycosidase-like_sf"/>
</dbReference>
<dbReference type="GO" id="GO:0008810">
    <property type="term" value="F:cellulase activity"/>
    <property type="evidence" value="ECO:0007669"/>
    <property type="project" value="UniProtKB-EC"/>
</dbReference>
<comment type="catalytic activity">
    <reaction evidence="1 11">
        <text>Endohydrolysis of (1-&gt;4)-beta-D-glucosidic linkages in cellulose, lichenin and cereal beta-D-glucans.</text>
        <dbReference type="EC" id="3.2.1.4"/>
    </reaction>
</comment>
<feature type="active site" evidence="10">
    <location>
        <position position="463"/>
    </location>
</feature>
<evidence type="ECO:0000256" key="6">
    <source>
        <dbReference type="ARBA" id="ARBA00023295"/>
    </source>
</evidence>
<reference evidence="13 14" key="1">
    <citation type="submission" date="2020-02" db="EMBL/GenBank/DDBJ databases">
        <authorList>
            <person name="Ma Q."/>
            <person name="Huang Y."/>
            <person name="Song X."/>
            <person name="Pei D."/>
        </authorList>
    </citation>
    <scope>NUCLEOTIDE SEQUENCE [LARGE SCALE GENOMIC DNA]</scope>
    <source>
        <strain evidence="13">Sxm20200214</strain>
        <tissue evidence="13">Leaf</tissue>
    </source>
</reference>
<proteinExistence type="inferred from homology"/>
<evidence type="ECO:0000259" key="12">
    <source>
        <dbReference type="Pfam" id="PF00759"/>
    </source>
</evidence>
<keyword evidence="14" id="KW-1185">Reference proteome</keyword>
<dbReference type="InterPro" id="IPR018221">
    <property type="entry name" value="Glyco_hydro_9_His_AS"/>
</dbReference>
<name>A0A8X7U7H4_BRACI</name>
<dbReference type="OrthoDB" id="10257085at2759"/>
<comment type="caution">
    <text evidence="13">The sequence shown here is derived from an EMBL/GenBank/DDBJ whole genome shotgun (WGS) entry which is preliminary data.</text>
</comment>
<evidence type="ECO:0000256" key="10">
    <source>
        <dbReference type="PROSITE-ProRule" id="PRU10060"/>
    </source>
</evidence>
<dbReference type="GO" id="GO:0071555">
    <property type="term" value="P:cell wall organization"/>
    <property type="evidence" value="ECO:0007669"/>
    <property type="project" value="UniProtKB-KW"/>
</dbReference>